<gene>
    <name evidence="1" type="ORF">MTR67_053668</name>
</gene>
<dbReference type="AlphaFoldDB" id="A0AAF0VB51"/>
<evidence type="ECO:0000313" key="2">
    <source>
        <dbReference type="Proteomes" id="UP001234989"/>
    </source>
</evidence>
<organism evidence="1 2">
    <name type="scientific">Solanum verrucosum</name>
    <dbReference type="NCBI Taxonomy" id="315347"/>
    <lineage>
        <taxon>Eukaryota</taxon>
        <taxon>Viridiplantae</taxon>
        <taxon>Streptophyta</taxon>
        <taxon>Embryophyta</taxon>
        <taxon>Tracheophyta</taxon>
        <taxon>Spermatophyta</taxon>
        <taxon>Magnoliopsida</taxon>
        <taxon>eudicotyledons</taxon>
        <taxon>Gunneridae</taxon>
        <taxon>Pentapetalae</taxon>
        <taxon>asterids</taxon>
        <taxon>lamiids</taxon>
        <taxon>Solanales</taxon>
        <taxon>Solanaceae</taxon>
        <taxon>Solanoideae</taxon>
        <taxon>Solaneae</taxon>
        <taxon>Solanum</taxon>
    </lineage>
</organism>
<evidence type="ECO:0000313" key="1">
    <source>
        <dbReference type="EMBL" id="WMV60283.1"/>
    </source>
</evidence>
<dbReference type="EMBL" id="CP133623">
    <property type="protein sequence ID" value="WMV60283.1"/>
    <property type="molecule type" value="Genomic_DNA"/>
</dbReference>
<evidence type="ECO:0008006" key="3">
    <source>
        <dbReference type="Google" id="ProtNLM"/>
    </source>
</evidence>
<sequence length="95" mass="10765">MAPAAMSMLSKEKKKIDAMIINVISLDSHCFELLAQVVDLNIIVVIVVYDEHDEFLVKKTLDNGAYICSKKPLVEQTVTFLWQTQRDHISVGDEE</sequence>
<keyword evidence="2" id="KW-1185">Reference proteome</keyword>
<reference evidence="1" key="1">
    <citation type="submission" date="2023-08" db="EMBL/GenBank/DDBJ databases">
        <title>A de novo genome assembly of Solanum verrucosum Schlechtendal, a Mexican diploid species geographically isolated from the other diploid A-genome species in potato relatives.</title>
        <authorList>
            <person name="Hosaka K."/>
        </authorList>
    </citation>
    <scope>NUCLEOTIDE SEQUENCE</scope>
    <source>
        <tissue evidence="1">Young leaves</tissue>
    </source>
</reference>
<dbReference type="Proteomes" id="UP001234989">
    <property type="component" value="Chromosome 12"/>
</dbReference>
<proteinExistence type="predicted"/>
<protein>
    <recommendedName>
        <fullName evidence="3">Response regulatory domain-containing protein</fullName>
    </recommendedName>
</protein>
<name>A0AAF0VB51_SOLVR</name>
<accession>A0AAF0VB51</accession>